<proteinExistence type="predicted"/>
<feature type="transmembrane region" description="Helical" evidence="1">
    <location>
        <begin position="73"/>
        <end position="93"/>
    </location>
</feature>
<organism evidence="2 3">
    <name type="scientific">Hymenobacter aranciens</name>
    <dbReference type="NCBI Taxonomy" id="3063996"/>
    <lineage>
        <taxon>Bacteria</taxon>
        <taxon>Pseudomonadati</taxon>
        <taxon>Bacteroidota</taxon>
        <taxon>Cytophagia</taxon>
        <taxon>Cytophagales</taxon>
        <taxon>Hymenobacteraceae</taxon>
        <taxon>Hymenobacter</taxon>
    </lineage>
</organism>
<comment type="caution">
    <text evidence="2">The sequence shown here is derived from an EMBL/GenBank/DDBJ whole genome shotgun (WGS) entry which is preliminary data.</text>
</comment>
<gene>
    <name evidence="2" type="ORF">Q5H93_00950</name>
</gene>
<sequence length="105" mass="12006">MPAIITSYLADVLALPLILSGALWLMRHVYFRQSGFTLPVAWVISTWAVLSIWFELLLPYLQPHTATADGFDVLAYALGGLIFWRWLNSAPVYHYSLQKEKPRLN</sequence>
<name>A0ABT9B8F6_9BACT</name>
<evidence type="ECO:0000313" key="2">
    <source>
        <dbReference type="EMBL" id="MDO7873282.1"/>
    </source>
</evidence>
<evidence type="ECO:0008006" key="4">
    <source>
        <dbReference type="Google" id="ProtNLM"/>
    </source>
</evidence>
<dbReference type="EMBL" id="JAUQSY010000001">
    <property type="protein sequence ID" value="MDO7873282.1"/>
    <property type="molecule type" value="Genomic_DNA"/>
</dbReference>
<evidence type="ECO:0000256" key="1">
    <source>
        <dbReference type="SAM" id="Phobius"/>
    </source>
</evidence>
<dbReference type="Proteomes" id="UP001176429">
    <property type="component" value="Unassembled WGS sequence"/>
</dbReference>
<keyword evidence="1" id="KW-1133">Transmembrane helix</keyword>
<feature type="transmembrane region" description="Helical" evidence="1">
    <location>
        <begin position="6"/>
        <end position="26"/>
    </location>
</feature>
<keyword evidence="1" id="KW-0472">Membrane</keyword>
<keyword evidence="3" id="KW-1185">Reference proteome</keyword>
<feature type="transmembrane region" description="Helical" evidence="1">
    <location>
        <begin position="38"/>
        <end position="61"/>
    </location>
</feature>
<keyword evidence="1" id="KW-0812">Transmembrane</keyword>
<evidence type="ECO:0000313" key="3">
    <source>
        <dbReference type="Proteomes" id="UP001176429"/>
    </source>
</evidence>
<accession>A0ABT9B8F6</accession>
<reference evidence="2" key="1">
    <citation type="submission" date="2023-07" db="EMBL/GenBank/DDBJ databases">
        <authorList>
            <person name="Kim M.K."/>
        </authorList>
    </citation>
    <scope>NUCLEOTIDE SEQUENCE</scope>
    <source>
        <strain evidence="2">ASUV-10-1</strain>
    </source>
</reference>
<protein>
    <recommendedName>
        <fullName evidence="4">Magnesium citrate secondary transporter</fullName>
    </recommendedName>
</protein>
<dbReference type="RefSeq" id="WP_305004596.1">
    <property type="nucleotide sequence ID" value="NZ_JAUQSY010000001.1"/>
</dbReference>